<dbReference type="AlphaFoldDB" id="A0AAJ1TTN4"/>
<gene>
    <name evidence="3" type="ORF">QO001_002642</name>
</gene>
<feature type="compositionally biased region" description="Low complexity" evidence="1">
    <location>
        <begin position="127"/>
        <end position="144"/>
    </location>
</feature>
<evidence type="ECO:0000313" key="4">
    <source>
        <dbReference type="Proteomes" id="UP001223420"/>
    </source>
</evidence>
<protein>
    <recommendedName>
        <fullName evidence="5">DUF4260 family protein</fullName>
    </recommendedName>
</protein>
<evidence type="ECO:0008006" key="5">
    <source>
        <dbReference type="Google" id="ProtNLM"/>
    </source>
</evidence>
<dbReference type="Pfam" id="PF14079">
    <property type="entry name" value="DUF4260"/>
    <property type="match status" value="1"/>
</dbReference>
<feature type="region of interest" description="Disordered" evidence="1">
    <location>
        <begin position="125"/>
        <end position="144"/>
    </location>
</feature>
<name>A0AAJ1TTN4_9HYPH</name>
<dbReference type="Proteomes" id="UP001223420">
    <property type="component" value="Unassembled WGS sequence"/>
</dbReference>
<feature type="transmembrane region" description="Helical" evidence="2">
    <location>
        <begin position="87"/>
        <end position="108"/>
    </location>
</feature>
<sequence>MTGTVTGAPRQLLRLEGLLVLVAASVTYGRLEAGWWPFALLFFAPDLTLLGYGAGRAAGAALYNAGHWYGLPAACVAWGVLAQAPEILAAGLIWAAHIGFDRALGYGLKYRAGFGMTHLGAIGTGDRAAPSQSQARASQVSRAR</sequence>
<organism evidence="3 4">
    <name type="scientific">Methylobacterium brachiatum</name>
    <dbReference type="NCBI Taxonomy" id="269660"/>
    <lineage>
        <taxon>Bacteria</taxon>
        <taxon>Pseudomonadati</taxon>
        <taxon>Pseudomonadota</taxon>
        <taxon>Alphaproteobacteria</taxon>
        <taxon>Hyphomicrobiales</taxon>
        <taxon>Methylobacteriaceae</taxon>
        <taxon>Methylobacterium</taxon>
    </lineage>
</organism>
<reference evidence="3" key="1">
    <citation type="submission" date="2023-07" db="EMBL/GenBank/DDBJ databases">
        <title>Genomic Encyclopedia of Type Strains, Phase IV (KMG-IV): sequencing the most valuable type-strain genomes for metagenomic binning, comparative biology and taxonomic classification.</title>
        <authorList>
            <person name="Goeker M."/>
        </authorList>
    </citation>
    <scope>NUCLEOTIDE SEQUENCE</scope>
    <source>
        <strain evidence="3">DSM 19569</strain>
    </source>
</reference>
<evidence type="ECO:0000256" key="1">
    <source>
        <dbReference type="SAM" id="MobiDB-lite"/>
    </source>
</evidence>
<evidence type="ECO:0000313" key="3">
    <source>
        <dbReference type="EMBL" id="MDQ0543713.1"/>
    </source>
</evidence>
<proteinExistence type="predicted"/>
<keyword evidence="2" id="KW-0812">Transmembrane</keyword>
<feature type="transmembrane region" description="Helical" evidence="2">
    <location>
        <begin position="12"/>
        <end position="29"/>
    </location>
</feature>
<dbReference type="InterPro" id="IPR025356">
    <property type="entry name" value="DUF4260"/>
</dbReference>
<dbReference type="RefSeq" id="WP_122161472.1">
    <property type="nucleotide sequence ID" value="NZ_CP033231.1"/>
</dbReference>
<keyword evidence="2" id="KW-0472">Membrane</keyword>
<keyword evidence="2" id="KW-1133">Transmembrane helix</keyword>
<evidence type="ECO:0000256" key="2">
    <source>
        <dbReference type="SAM" id="Phobius"/>
    </source>
</evidence>
<accession>A0AAJ1TTN4</accession>
<feature type="transmembrane region" description="Helical" evidence="2">
    <location>
        <begin position="35"/>
        <end position="54"/>
    </location>
</feature>
<dbReference type="EMBL" id="JAUSWL010000004">
    <property type="protein sequence ID" value="MDQ0543713.1"/>
    <property type="molecule type" value="Genomic_DNA"/>
</dbReference>
<comment type="caution">
    <text evidence="3">The sequence shown here is derived from an EMBL/GenBank/DDBJ whole genome shotgun (WGS) entry which is preliminary data.</text>
</comment>